<evidence type="ECO:0008006" key="3">
    <source>
        <dbReference type="Google" id="ProtNLM"/>
    </source>
</evidence>
<dbReference type="GeneID" id="24838153"/>
<dbReference type="HOGENOM" id="CLU_843621_0_0_2"/>
<organism evidence="1 2">
    <name type="scientific">Methanosarcina mazei S-6</name>
    <dbReference type="NCBI Taxonomy" id="213585"/>
    <lineage>
        <taxon>Archaea</taxon>
        <taxon>Methanobacteriati</taxon>
        <taxon>Methanobacteriota</taxon>
        <taxon>Stenosarchaea group</taxon>
        <taxon>Methanomicrobia</taxon>
        <taxon>Methanosarcinales</taxon>
        <taxon>Methanosarcinaceae</taxon>
        <taxon>Methanosarcina</taxon>
    </lineage>
</organism>
<dbReference type="SUPFAM" id="SSF81301">
    <property type="entry name" value="Nucleotidyltransferase"/>
    <property type="match status" value="1"/>
</dbReference>
<reference evidence="1 2" key="1">
    <citation type="submission" date="2014-07" db="EMBL/GenBank/DDBJ databases">
        <title>Methanogenic archaea and the global carbon cycle.</title>
        <authorList>
            <person name="Henriksen J.R."/>
            <person name="Luke J."/>
            <person name="Reinhart S."/>
            <person name="Benedict M.N."/>
            <person name="Youngblut N.D."/>
            <person name="Metcalf M.E."/>
            <person name="Whitaker R.J."/>
            <person name="Metcalf W.W."/>
        </authorList>
    </citation>
    <scope>NUCLEOTIDE SEQUENCE [LARGE SCALE GENOMIC DNA]</scope>
    <source>
        <strain evidence="1 2">S-6</strain>
    </source>
</reference>
<dbReference type="InterPro" id="IPR006116">
    <property type="entry name" value="NT_2-5OAS_ClassI-CCAase"/>
</dbReference>
<dbReference type="Proteomes" id="UP000033097">
    <property type="component" value="Chromosome"/>
</dbReference>
<dbReference type="InterPro" id="IPR043519">
    <property type="entry name" value="NT_sf"/>
</dbReference>
<dbReference type="CDD" id="cd05400">
    <property type="entry name" value="NT_2-5OAS_ClassI-CCAase"/>
    <property type="match status" value="1"/>
</dbReference>
<dbReference type="AlphaFoldDB" id="A0A0E3LTL7"/>
<dbReference type="Pfam" id="PF18144">
    <property type="entry name" value="SMODS"/>
    <property type="match status" value="1"/>
</dbReference>
<proteinExistence type="predicted"/>
<sequence>MIGQSSFLRFLSDIEPSDSTKASAKSAHENLRSFLQDHEIFKEYHVKTFLSGSYKRNTAIRPKTRDGEKERPDIDIIVVTNHTLSDDPQEVITLLYNTLKNKYPDIRKQSRSVGITTSTVDMDVVPIIAPFGLNSKLYIPDRKLDNWLETNPPGHTEWTTEINKNFDGRFKPTVKLFKWWRRENPTINKKPKGFVLECIAAECMDPDVDQYPELFVGMFENIVSNYSTDIRLGNVPHIEDPSVSGNNVTDGMSFAAFEGFYNKVKNHAEIGRKAIVVEDEKSSLELWSSIFGDRFCLSCNASSLLTEAYVPPLSFPKKPVQPRKPGGFA</sequence>
<dbReference type="PATRIC" id="fig|213585.10.peg.672"/>
<dbReference type="GO" id="GO:0016779">
    <property type="term" value="F:nucleotidyltransferase activity"/>
    <property type="evidence" value="ECO:0007669"/>
    <property type="project" value="InterPro"/>
</dbReference>
<evidence type="ECO:0000313" key="2">
    <source>
        <dbReference type="Proteomes" id="UP000033097"/>
    </source>
</evidence>
<accession>A0A0E3LTL7</accession>
<dbReference type="KEGG" id="mmj:MSMAS_0545"/>
<dbReference type="STRING" id="213585.MSMAS_0545"/>
<protein>
    <recommendedName>
        <fullName evidence="3">Nucleotidyltransferase</fullName>
    </recommendedName>
</protein>
<gene>
    <name evidence="1" type="ORF">MSMAS_0545</name>
</gene>
<dbReference type="Gene3D" id="3.30.460.10">
    <property type="entry name" value="Beta Polymerase, domain 2"/>
    <property type="match status" value="1"/>
</dbReference>
<dbReference type="RefSeq" id="WP_048046309.1">
    <property type="nucleotide sequence ID" value="NZ_CP009512.1"/>
</dbReference>
<name>A0A0E3LTL7_METMZ</name>
<evidence type="ECO:0000313" key="1">
    <source>
        <dbReference type="EMBL" id="AKB63741.1"/>
    </source>
</evidence>
<dbReference type="EMBL" id="CP009512">
    <property type="protein sequence ID" value="AKB63741.1"/>
    <property type="molecule type" value="Genomic_DNA"/>
</dbReference>